<evidence type="ECO:0000313" key="2">
    <source>
        <dbReference type="EMBL" id="PWH82429.1"/>
    </source>
</evidence>
<sequence>MSEEELKNLKEKIAIKPLVKGGSNFDTNVLVEVSSNRLQFKPTTGYALFCGAFSLVPAIFLSIGIYNYSENRNFNFLYDNIFTVIIASIFSVAVFFLLREFFKPIVFDKSINRYYKGFYRNKVEKSKNNIALSRICALQIIGEIVKGDDHTYKSYELNIVLDDATRLNVIDHGNLKGIIQDAKWLSEFLNIPIWHAGSNKKEK</sequence>
<evidence type="ECO:0000313" key="3">
    <source>
        <dbReference type="Proteomes" id="UP000245375"/>
    </source>
</evidence>
<dbReference type="Proteomes" id="UP000245375">
    <property type="component" value="Unassembled WGS sequence"/>
</dbReference>
<dbReference type="AlphaFoldDB" id="A0A2U2X3U1"/>
<feature type="transmembrane region" description="Helical" evidence="1">
    <location>
        <begin position="80"/>
        <end position="98"/>
    </location>
</feature>
<dbReference type="EMBL" id="QFRI01000002">
    <property type="protein sequence ID" value="PWH82429.1"/>
    <property type="molecule type" value="Genomic_DNA"/>
</dbReference>
<evidence type="ECO:0000256" key="1">
    <source>
        <dbReference type="SAM" id="Phobius"/>
    </source>
</evidence>
<gene>
    <name evidence="2" type="ORF">DIS18_09245</name>
</gene>
<accession>A0A2U2X3U1</accession>
<keyword evidence="1" id="KW-0812">Transmembrane</keyword>
<keyword evidence="1" id="KW-0472">Membrane</keyword>
<name>A0A2U2X3U1_9FLAO</name>
<proteinExistence type="predicted"/>
<reference evidence="2" key="1">
    <citation type="submission" date="2018-05" db="EMBL/GenBank/DDBJ databases">
        <title>Algibacter marinivivus sp. nov., isolated from sample around a algae.</title>
        <authorList>
            <person name="Zhong X."/>
        </authorList>
    </citation>
    <scope>NUCLEOTIDE SEQUENCE [LARGE SCALE GENOMIC DNA]</scope>
    <source>
        <strain evidence="2">ZY111</strain>
    </source>
</reference>
<reference evidence="2" key="2">
    <citation type="submission" date="2018-05" db="EMBL/GenBank/DDBJ databases">
        <authorList>
            <person name="Lanie J.A."/>
            <person name="Ng W.-L."/>
            <person name="Kazmierczak K.M."/>
            <person name="Andrzejewski T.M."/>
            <person name="Davidsen T.M."/>
            <person name="Wayne K.J."/>
            <person name="Tettelin H."/>
            <person name="Glass J.I."/>
            <person name="Rusch D."/>
            <person name="Podicherti R."/>
            <person name="Tsui H.-C.T."/>
            <person name="Winkler M.E."/>
        </authorList>
    </citation>
    <scope>NUCLEOTIDE SEQUENCE [LARGE SCALE GENOMIC DNA]</scope>
    <source>
        <strain evidence="2">ZY111</strain>
    </source>
</reference>
<dbReference type="RefSeq" id="WP_109352796.1">
    <property type="nucleotide sequence ID" value="NZ_QFRI01000002.1"/>
</dbReference>
<protein>
    <submittedName>
        <fullName evidence="2">Uncharacterized protein</fullName>
    </submittedName>
</protein>
<organism evidence="2 3">
    <name type="scientific">Algibacter marinivivus</name>
    <dbReference type="NCBI Taxonomy" id="2100723"/>
    <lineage>
        <taxon>Bacteria</taxon>
        <taxon>Pseudomonadati</taxon>
        <taxon>Bacteroidota</taxon>
        <taxon>Flavobacteriia</taxon>
        <taxon>Flavobacteriales</taxon>
        <taxon>Flavobacteriaceae</taxon>
        <taxon>Algibacter</taxon>
    </lineage>
</organism>
<feature type="transmembrane region" description="Helical" evidence="1">
    <location>
        <begin position="46"/>
        <end position="68"/>
    </location>
</feature>
<keyword evidence="3" id="KW-1185">Reference proteome</keyword>
<dbReference type="OrthoDB" id="556365at2"/>
<comment type="caution">
    <text evidence="2">The sequence shown here is derived from an EMBL/GenBank/DDBJ whole genome shotgun (WGS) entry which is preliminary data.</text>
</comment>
<keyword evidence="1" id="KW-1133">Transmembrane helix</keyword>